<evidence type="ECO:0000313" key="1">
    <source>
        <dbReference type="EMBL" id="KDS94203.1"/>
    </source>
</evidence>
<gene>
    <name evidence="1" type="ORF">DHOM_02855</name>
</gene>
<keyword evidence="2" id="KW-1185">Reference proteome</keyword>
<sequence length="67" mass="7632">MKETPFITMLRAYGVDPMTVPERATFTSTRQRDGIYIETLCFDEDGNIAIDDLNSTIVTRNAFHPHP</sequence>
<name>A0ABR4SLY3_9MICO</name>
<proteinExistence type="predicted"/>
<comment type="caution">
    <text evidence="1">The sequence shown here is derived from an EMBL/GenBank/DDBJ whole genome shotgun (WGS) entry which is preliminary data.</text>
</comment>
<reference evidence="1 2" key="1">
    <citation type="submission" date="2014-01" db="EMBL/GenBank/DDBJ databases">
        <title>Draft genome sequence of the multidrug-resistant clinical isolate Dermabacter hominis 1368.</title>
        <authorList>
            <person name="Albersmeier A."/>
            <person name="Bomholt C."/>
            <person name="Glaub A."/>
            <person name="Ruckert C."/>
            <person name="Soriano F."/>
            <person name="Fernandez-Natal I."/>
            <person name="Tauch A."/>
        </authorList>
    </citation>
    <scope>NUCLEOTIDE SEQUENCE [LARGE SCALE GENOMIC DNA]</scope>
    <source>
        <strain evidence="1 2">1368</strain>
    </source>
</reference>
<dbReference type="Proteomes" id="UP000030182">
    <property type="component" value="Unassembled WGS sequence"/>
</dbReference>
<organism evidence="1 2">
    <name type="scientific">Dermabacter hominis 1368</name>
    <dbReference type="NCBI Taxonomy" id="1450519"/>
    <lineage>
        <taxon>Bacteria</taxon>
        <taxon>Bacillati</taxon>
        <taxon>Actinomycetota</taxon>
        <taxon>Actinomycetes</taxon>
        <taxon>Micrococcales</taxon>
        <taxon>Dermabacteraceae</taxon>
        <taxon>Dermabacter</taxon>
    </lineage>
</organism>
<dbReference type="EMBL" id="JDRS01000002">
    <property type="protein sequence ID" value="KDS94203.1"/>
    <property type="molecule type" value="Genomic_DNA"/>
</dbReference>
<evidence type="ECO:0000313" key="2">
    <source>
        <dbReference type="Proteomes" id="UP000030182"/>
    </source>
</evidence>
<protein>
    <submittedName>
        <fullName evidence="1">Uncharacterized protein</fullName>
    </submittedName>
</protein>
<accession>A0ABR4SLY3</accession>